<reference evidence="2" key="2">
    <citation type="submission" date="2025-08" db="UniProtKB">
        <authorList>
            <consortium name="RefSeq"/>
        </authorList>
    </citation>
    <scope>IDENTIFICATION</scope>
    <source>
        <tissue evidence="2">Etiolated seedlings</tissue>
    </source>
</reference>
<sequence>MTDLDMLSYFLGIEFVSKENRIFMHQKKYANDVLRRFKMKYCNGADTLIEASMVLTKEGNEELVDSTTFKQLVGSLRYLCNTRPNIAHSVGLVSRYMEKPRTSHYLAAKRTLRYIKETSELGLHYAKKQAGVEAGSIEFTDAYWKQSIVALSTCEAEYVAASMGACQAVWLAELGLRSNDVVKMEIDNKSAIDLARIRVSMEGANT</sequence>
<dbReference type="RefSeq" id="XP_027189410.1">
    <property type="nucleotide sequence ID" value="XM_027333609.1"/>
</dbReference>
<proteinExistence type="predicted"/>
<evidence type="ECO:0000313" key="2">
    <source>
        <dbReference type="RefSeq" id="XP_027189410.1"/>
    </source>
</evidence>
<reference evidence="1" key="1">
    <citation type="journal article" date="2013" name="Nat. Biotechnol.">
        <title>Draft genome sequence of chickpea (Cicer arietinum) provides a resource for trait improvement.</title>
        <authorList>
            <person name="Varshney R.K."/>
            <person name="Song C."/>
            <person name="Saxena R.K."/>
            <person name="Azam S."/>
            <person name="Yu S."/>
            <person name="Sharpe A.G."/>
            <person name="Cannon S."/>
            <person name="Baek J."/>
            <person name="Rosen B.D."/>
            <person name="Tar'an B."/>
            <person name="Millan T."/>
            <person name="Zhang X."/>
            <person name="Ramsay L.D."/>
            <person name="Iwata A."/>
            <person name="Wang Y."/>
            <person name="Nelson W."/>
            <person name="Farmer A.D."/>
            <person name="Gaur P.M."/>
            <person name="Soderlund C."/>
            <person name="Penmetsa R.V."/>
            <person name="Xu C."/>
            <person name="Bharti A.K."/>
            <person name="He W."/>
            <person name="Winter P."/>
            <person name="Zhao S."/>
            <person name="Hane J.K."/>
            <person name="Carrasquilla-Garcia N."/>
            <person name="Condie J.A."/>
            <person name="Upadhyaya H.D."/>
            <person name="Luo M.C."/>
            <person name="Thudi M."/>
            <person name="Gowda C.L."/>
            <person name="Singh N.P."/>
            <person name="Lichtenzveig J."/>
            <person name="Gali K.K."/>
            <person name="Rubio J."/>
            <person name="Nadarajan N."/>
            <person name="Dolezel J."/>
            <person name="Bansal K.C."/>
            <person name="Xu X."/>
            <person name="Edwards D."/>
            <person name="Zhang G."/>
            <person name="Kahl G."/>
            <person name="Gil J."/>
            <person name="Singh K.B."/>
            <person name="Datta S.K."/>
            <person name="Jackson S.A."/>
            <person name="Wang J."/>
            <person name="Cook D.R."/>
        </authorList>
    </citation>
    <scope>NUCLEOTIDE SEQUENCE [LARGE SCALE GENOMIC DNA]</scope>
    <source>
        <strain evidence="1">cv. CDC Frontier</strain>
    </source>
</reference>
<dbReference type="PANTHER" id="PTHR11439:SF483">
    <property type="entry name" value="PEPTIDE SYNTHASE GLIP-LIKE, PUTATIVE (AFU_ORTHOLOGUE AFUA_3G12920)-RELATED"/>
    <property type="match status" value="1"/>
</dbReference>
<dbReference type="AlphaFoldDB" id="A0A3Q7YER6"/>
<dbReference type="Proteomes" id="UP000087171">
    <property type="component" value="Chromosome Ca4"/>
</dbReference>
<organism evidence="1 2">
    <name type="scientific">Cicer arietinum</name>
    <name type="common">Chickpea</name>
    <name type="synonym">Garbanzo</name>
    <dbReference type="NCBI Taxonomy" id="3827"/>
    <lineage>
        <taxon>Eukaryota</taxon>
        <taxon>Viridiplantae</taxon>
        <taxon>Streptophyta</taxon>
        <taxon>Embryophyta</taxon>
        <taxon>Tracheophyta</taxon>
        <taxon>Spermatophyta</taxon>
        <taxon>Magnoliopsida</taxon>
        <taxon>eudicotyledons</taxon>
        <taxon>Gunneridae</taxon>
        <taxon>Pentapetalae</taxon>
        <taxon>rosids</taxon>
        <taxon>fabids</taxon>
        <taxon>Fabales</taxon>
        <taxon>Fabaceae</taxon>
        <taxon>Papilionoideae</taxon>
        <taxon>50 kb inversion clade</taxon>
        <taxon>NPAAA clade</taxon>
        <taxon>Hologalegina</taxon>
        <taxon>IRL clade</taxon>
        <taxon>Cicereae</taxon>
        <taxon>Cicer</taxon>
    </lineage>
</organism>
<gene>
    <name evidence="2" type="primary">LOC113786257</name>
</gene>
<name>A0A3Q7YER6_CICAR</name>
<evidence type="ECO:0000313" key="1">
    <source>
        <dbReference type="Proteomes" id="UP000087171"/>
    </source>
</evidence>
<dbReference type="STRING" id="3827.A0A3Q7YER6"/>
<keyword evidence="1" id="KW-1185">Reference proteome</keyword>
<accession>A0A3Q7YER6</accession>
<dbReference type="CDD" id="cd09272">
    <property type="entry name" value="RNase_HI_RT_Ty1"/>
    <property type="match status" value="1"/>
</dbReference>
<protein>
    <submittedName>
        <fullName evidence="2">Uncharacterized protein LOC113786257</fullName>
    </submittedName>
</protein>
<dbReference type="PANTHER" id="PTHR11439">
    <property type="entry name" value="GAG-POL-RELATED RETROTRANSPOSON"/>
    <property type="match status" value="1"/>
</dbReference>
<dbReference type="OrthoDB" id="1165331at2759"/>